<name>A0A3B5Q7B5_XIPMA</name>
<dbReference type="OMA" id="VAMWNDS"/>
<reference evidence="15" key="1">
    <citation type="submission" date="2012-01" db="EMBL/GenBank/DDBJ databases">
        <authorList>
            <person name="Walter R."/>
            <person name="Schartl M."/>
            <person name="Warren W."/>
        </authorList>
    </citation>
    <scope>NUCLEOTIDE SEQUENCE [LARGE SCALE GENOMIC DNA]</scope>
    <source>
        <strain evidence="15">JP 163 A</strain>
    </source>
</reference>
<dbReference type="Gene3D" id="3.90.550.50">
    <property type="match status" value="1"/>
</dbReference>
<dbReference type="PANTHER" id="PTHR11214:SF115">
    <property type="entry name" value="HEXOSYLTRANSFERASE"/>
    <property type="match status" value="1"/>
</dbReference>
<dbReference type="GO" id="GO:0008499">
    <property type="term" value="F:N-acetyl-beta-D-glucosaminide beta-(1,3)-galactosyltransferase activity"/>
    <property type="evidence" value="ECO:0007669"/>
    <property type="project" value="TreeGrafter"/>
</dbReference>
<evidence type="ECO:0000256" key="10">
    <source>
        <dbReference type="ARBA" id="ARBA00023098"/>
    </source>
</evidence>
<reference evidence="14" key="4">
    <citation type="submission" date="2025-09" db="UniProtKB">
        <authorList>
            <consortium name="Ensembl"/>
        </authorList>
    </citation>
    <scope>IDENTIFICATION</scope>
    <source>
        <strain evidence="14">JP 163 A</strain>
    </source>
</reference>
<evidence type="ECO:0000256" key="5">
    <source>
        <dbReference type="ARBA" id="ARBA00022679"/>
    </source>
</evidence>
<comment type="similarity">
    <text evidence="3 13">Belongs to the glycosyltransferase 31 family.</text>
</comment>
<comment type="subcellular location">
    <subcellularLocation>
        <location evidence="1 13">Golgi apparatus membrane</location>
        <topology evidence="1 13">Single-pass type II membrane protein</topology>
    </subcellularLocation>
</comment>
<dbReference type="AlphaFoldDB" id="A0A3B5Q7B5"/>
<dbReference type="KEGG" id="xma:102222385"/>
<keyword evidence="5" id="KW-0808">Transferase</keyword>
<keyword evidence="6 13" id="KW-0812">Transmembrane</keyword>
<dbReference type="InterPro" id="IPR002659">
    <property type="entry name" value="Glyco_trans_31"/>
</dbReference>
<dbReference type="OrthoDB" id="2139606at2759"/>
<evidence type="ECO:0000256" key="7">
    <source>
        <dbReference type="ARBA" id="ARBA00022968"/>
    </source>
</evidence>
<proteinExistence type="inferred from homology"/>
<evidence type="ECO:0000256" key="6">
    <source>
        <dbReference type="ARBA" id="ARBA00022692"/>
    </source>
</evidence>
<evidence type="ECO:0000256" key="4">
    <source>
        <dbReference type="ARBA" id="ARBA00022676"/>
    </source>
</evidence>
<keyword evidence="11 13" id="KW-0472">Membrane</keyword>
<keyword evidence="4 13" id="KW-0328">Glycosyltransferase</keyword>
<dbReference type="InParanoid" id="A0A3B5Q7B5"/>
<keyword evidence="8 13" id="KW-1133">Transmembrane helix</keyword>
<protein>
    <recommendedName>
        <fullName evidence="13">Hexosyltransferase</fullName>
        <ecNumber evidence="13">2.4.1.-</ecNumber>
    </recommendedName>
</protein>
<reference evidence="15" key="2">
    <citation type="journal article" date="2013" name="Nat. Genet.">
        <title>The genome of the platyfish, Xiphophorus maculatus, provides insights into evolutionary adaptation and several complex traits.</title>
        <authorList>
            <person name="Schartl M."/>
            <person name="Walter R.B."/>
            <person name="Shen Y."/>
            <person name="Garcia T."/>
            <person name="Catchen J."/>
            <person name="Amores A."/>
            <person name="Braasch I."/>
            <person name="Chalopin D."/>
            <person name="Volff J.N."/>
            <person name="Lesch K.P."/>
            <person name="Bisazza A."/>
            <person name="Minx P."/>
            <person name="Hillier L."/>
            <person name="Wilson R.K."/>
            <person name="Fuerstenberg S."/>
            <person name="Boore J."/>
            <person name="Searle S."/>
            <person name="Postlethwait J.H."/>
            <person name="Warren W.C."/>
        </authorList>
    </citation>
    <scope>NUCLEOTIDE SEQUENCE [LARGE SCALE GENOMIC DNA]</scope>
    <source>
        <strain evidence="15">JP 163 A</strain>
    </source>
</reference>
<evidence type="ECO:0000313" key="14">
    <source>
        <dbReference type="Ensembl" id="ENSXMAP00000026762.1"/>
    </source>
</evidence>
<keyword evidence="12" id="KW-0325">Glycoprotein</keyword>
<sequence>MVSEKARDAVLRHFLSNHFATRDRQQAEACPHSYLTHLIDFSDVAMWNDSFSKSEKSPWKGARRWLFYVVLSLMLGVLVLYTWFSPSWRPSLAQREDSSSDDNKMTVKSISPSHSIPSQFYVEYPYRYHFILDEPTRCRQESPFVVVMIPVAPQGREARDIIRRTWGRESQVLGQLISYYFLLGKSRIGNDAEPPEEQILNESKKYHDILQSNFLDSYKNLTIKTMVMLEWLGSHCPNTSYAMKVDSDTFLNVRNLVDLLLEAPRHNYMTGLVARGAAVLRDPTSKWFLSPEVFPEDSYPPYALGVGYVLSLDLPNQILEASKTIQAVYIEDVYLGLCMRHLGIPLTDPPHGGSFVINTPSETTGCYFASVIVTLLQNSEQILDVWKAYETRPDC</sequence>
<feature type="transmembrane region" description="Helical" evidence="13">
    <location>
        <begin position="65"/>
        <end position="84"/>
    </location>
</feature>
<keyword evidence="15" id="KW-1185">Reference proteome</keyword>
<evidence type="ECO:0000256" key="12">
    <source>
        <dbReference type="ARBA" id="ARBA00023180"/>
    </source>
</evidence>
<dbReference type="PANTHER" id="PTHR11214">
    <property type="entry name" value="BETA-1,3-N-ACETYLGLUCOSAMINYLTRANSFERASE"/>
    <property type="match status" value="1"/>
</dbReference>
<dbReference type="STRING" id="8083.ENSXMAP00000026762"/>
<comment type="pathway">
    <text evidence="2">Protein modification; protein glycosylation.</text>
</comment>
<dbReference type="GO" id="GO:0006493">
    <property type="term" value="P:protein O-linked glycosylation"/>
    <property type="evidence" value="ECO:0007669"/>
    <property type="project" value="TreeGrafter"/>
</dbReference>
<evidence type="ECO:0000256" key="8">
    <source>
        <dbReference type="ARBA" id="ARBA00022989"/>
    </source>
</evidence>
<dbReference type="FunFam" id="3.90.550.50:FF:000001">
    <property type="entry name" value="Hexosyltransferase"/>
    <property type="match status" value="1"/>
</dbReference>
<dbReference type="Pfam" id="PF01762">
    <property type="entry name" value="Galactosyl_T"/>
    <property type="match status" value="1"/>
</dbReference>
<dbReference type="Proteomes" id="UP000002852">
    <property type="component" value="Unassembled WGS sequence"/>
</dbReference>
<evidence type="ECO:0000313" key="15">
    <source>
        <dbReference type="Proteomes" id="UP000002852"/>
    </source>
</evidence>
<evidence type="ECO:0000256" key="11">
    <source>
        <dbReference type="ARBA" id="ARBA00023136"/>
    </source>
</evidence>
<dbReference type="EC" id="2.4.1.-" evidence="13"/>
<keyword evidence="7 13" id="KW-0735">Signal-anchor</keyword>
<organism evidence="14 15">
    <name type="scientific">Xiphophorus maculatus</name>
    <name type="common">Southern platyfish</name>
    <name type="synonym">Platypoecilus maculatus</name>
    <dbReference type="NCBI Taxonomy" id="8083"/>
    <lineage>
        <taxon>Eukaryota</taxon>
        <taxon>Metazoa</taxon>
        <taxon>Chordata</taxon>
        <taxon>Craniata</taxon>
        <taxon>Vertebrata</taxon>
        <taxon>Euteleostomi</taxon>
        <taxon>Actinopterygii</taxon>
        <taxon>Neopterygii</taxon>
        <taxon>Teleostei</taxon>
        <taxon>Neoteleostei</taxon>
        <taxon>Acanthomorphata</taxon>
        <taxon>Ovalentaria</taxon>
        <taxon>Atherinomorphae</taxon>
        <taxon>Cyprinodontiformes</taxon>
        <taxon>Poeciliidae</taxon>
        <taxon>Poeciliinae</taxon>
        <taxon>Xiphophorus</taxon>
    </lineage>
</organism>
<reference evidence="14" key="3">
    <citation type="submission" date="2025-08" db="UniProtKB">
        <authorList>
            <consortium name="Ensembl"/>
        </authorList>
    </citation>
    <scope>IDENTIFICATION</scope>
    <source>
        <strain evidence="14">JP 163 A</strain>
    </source>
</reference>
<dbReference type="GeneID" id="102222385"/>
<dbReference type="Ensembl" id="ENSXMAT00000040230.1">
    <property type="protein sequence ID" value="ENSXMAP00000026762.1"/>
    <property type="gene ID" value="ENSXMAG00000003895.2"/>
</dbReference>
<dbReference type="GO" id="GO:0006629">
    <property type="term" value="P:lipid metabolic process"/>
    <property type="evidence" value="ECO:0007669"/>
    <property type="project" value="UniProtKB-KW"/>
</dbReference>
<dbReference type="GO" id="GO:0000139">
    <property type="term" value="C:Golgi membrane"/>
    <property type="evidence" value="ECO:0007669"/>
    <property type="project" value="UniProtKB-SubCell"/>
</dbReference>
<evidence type="ECO:0000256" key="2">
    <source>
        <dbReference type="ARBA" id="ARBA00004922"/>
    </source>
</evidence>
<accession>A0A3B5Q7B5</accession>
<dbReference type="GeneTree" id="ENSGT00940000163421"/>
<evidence type="ECO:0000256" key="3">
    <source>
        <dbReference type="ARBA" id="ARBA00008661"/>
    </source>
</evidence>
<keyword evidence="9 13" id="KW-0333">Golgi apparatus</keyword>
<keyword evidence="10" id="KW-0443">Lipid metabolism</keyword>
<evidence type="ECO:0000256" key="9">
    <source>
        <dbReference type="ARBA" id="ARBA00023034"/>
    </source>
</evidence>
<evidence type="ECO:0000256" key="1">
    <source>
        <dbReference type="ARBA" id="ARBA00004323"/>
    </source>
</evidence>
<dbReference type="RefSeq" id="XP_023184902.1">
    <property type="nucleotide sequence ID" value="XM_023329134.1"/>
</dbReference>
<evidence type="ECO:0000256" key="13">
    <source>
        <dbReference type="RuleBase" id="RU363063"/>
    </source>
</evidence>